<comment type="caution">
    <text evidence="1">The sequence shown here is derived from an EMBL/GenBank/DDBJ whole genome shotgun (WGS) entry which is preliminary data.</text>
</comment>
<dbReference type="InParanoid" id="A0A409Y8H3"/>
<gene>
    <name evidence="1" type="ORF">CVT24_009314</name>
</gene>
<dbReference type="AlphaFoldDB" id="A0A409Y8H3"/>
<evidence type="ECO:0000313" key="2">
    <source>
        <dbReference type="Proteomes" id="UP000284842"/>
    </source>
</evidence>
<dbReference type="EMBL" id="NHTK01001365">
    <property type="protein sequence ID" value="PPQ99269.1"/>
    <property type="molecule type" value="Genomic_DNA"/>
</dbReference>
<name>A0A409Y8H3_9AGAR</name>
<dbReference type="Proteomes" id="UP000284842">
    <property type="component" value="Unassembled WGS sequence"/>
</dbReference>
<proteinExistence type="predicted"/>
<protein>
    <submittedName>
        <fullName evidence="1">Uncharacterized protein</fullName>
    </submittedName>
</protein>
<evidence type="ECO:0000313" key="1">
    <source>
        <dbReference type="EMBL" id="PPQ99269.1"/>
    </source>
</evidence>
<reference evidence="1 2" key="1">
    <citation type="journal article" date="2018" name="Evol. Lett.">
        <title>Horizontal gene cluster transfer increased hallucinogenic mushroom diversity.</title>
        <authorList>
            <person name="Reynolds H.T."/>
            <person name="Vijayakumar V."/>
            <person name="Gluck-Thaler E."/>
            <person name="Korotkin H.B."/>
            <person name="Matheny P.B."/>
            <person name="Slot J.C."/>
        </authorList>
    </citation>
    <scope>NUCLEOTIDE SEQUENCE [LARGE SCALE GENOMIC DNA]</scope>
    <source>
        <strain evidence="1 2">2629</strain>
    </source>
</reference>
<dbReference type="STRING" id="181874.A0A409Y8H3"/>
<dbReference type="OrthoDB" id="10400462at2759"/>
<sequence>MQNNPPAQLTFNQPHPALPSTLPSFHRYPHLPLYGTHTAQVPTVSPTDAVKKRVGDWLSRVEASTGRSFTPRTRQSRKYTPYASPHKLLPAASNSSLLLNLALKPEPSDGEVDMLGSSSDDTHSIPPIDPECDGTPMFGNCDPPIFDVYDLEYLPDPVSNPLITTNPIEIKEEIHRLKIHSMHLQREKEESDQKWLQFKSPETLTEFLKLSASFAKVEAALRYVICYTRQHNIPIDLEELSYRYTRNMMKKYGNDD</sequence>
<organism evidence="1 2">
    <name type="scientific">Panaeolus cyanescens</name>
    <dbReference type="NCBI Taxonomy" id="181874"/>
    <lineage>
        <taxon>Eukaryota</taxon>
        <taxon>Fungi</taxon>
        <taxon>Dikarya</taxon>
        <taxon>Basidiomycota</taxon>
        <taxon>Agaricomycotina</taxon>
        <taxon>Agaricomycetes</taxon>
        <taxon>Agaricomycetidae</taxon>
        <taxon>Agaricales</taxon>
        <taxon>Agaricineae</taxon>
        <taxon>Galeropsidaceae</taxon>
        <taxon>Panaeolus</taxon>
    </lineage>
</organism>
<keyword evidence="2" id="KW-1185">Reference proteome</keyword>
<accession>A0A409Y8H3</accession>